<dbReference type="EMBL" id="JAQNDO010000001">
    <property type="protein sequence ID" value="MDC0744748.1"/>
    <property type="molecule type" value="Genomic_DNA"/>
</dbReference>
<keyword evidence="3" id="KW-1185">Reference proteome</keyword>
<accession>A0ABT5ESF4</accession>
<protein>
    <submittedName>
        <fullName evidence="2">Uncharacterized protein</fullName>
    </submittedName>
</protein>
<comment type="caution">
    <text evidence="2">The sequence shown here is derived from an EMBL/GenBank/DDBJ whole genome shotgun (WGS) entry which is preliminary data.</text>
</comment>
<name>A0ABT5ESF4_9BACT</name>
<dbReference type="RefSeq" id="WP_271921606.1">
    <property type="nucleotide sequence ID" value="NZ_JAQNDO010000001.1"/>
</dbReference>
<proteinExistence type="predicted"/>
<reference evidence="2 3" key="1">
    <citation type="submission" date="2022-11" db="EMBL/GenBank/DDBJ databases">
        <title>Minimal conservation of predation-associated metabolite biosynthetic gene clusters underscores biosynthetic potential of Myxococcota including descriptions for ten novel species: Archangium lansinium sp. nov., Myxococcus landrumus sp. nov., Nannocystis bai.</title>
        <authorList>
            <person name="Ahearne A."/>
            <person name="Stevens C."/>
            <person name="Dowd S."/>
        </authorList>
    </citation>
    <scope>NUCLEOTIDE SEQUENCE [LARGE SCALE GENOMIC DNA]</scope>
    <source>
        <strain evidence="2 3">RJM3</strain>
    </source>
</reference>
<evidence type="ECO:0000256" key="1">
    <source>
        <dbReference type="SAM" id="MobiDB-lite"/>
    </source>
</evidence>
<gene>
    <name evidence="2" type="ORF">POL67_25680</name>
</gene>
<sequence length="389" mass="43267">MPSPNPSAITNPMWNFWLAFKALEPSVRMGGIYANKPGYHNKRSNLPKSDYSVRLAADKTGPNHAAAIDLSLPPAKMKVYSSRLLKSGKDMKDERGNYLREFYGTINGRSVVGWDFQSVTASTSDTTHLWHIHLSFLRKYLNDPKAFRAVMSILRGESVASWRAKEKALQARGKPPGKRVAPPKRATAEAKLAPAPIPESDARLAAKRVPPAKRAAAKAKFKPVPIPGGNAKAWPKPTTRAQKTQAVAAILQRFVERYYPKAAELRITSAQRDREDKGGTWSHHNGQVYKNSPTAAVDFAQRTGSFPGPAASTKMRDFAKWWFDNFGDLTVEMLHSTPFSTDKGFFVKNQKKSGGFDAHHVNHVHIAMSRHLLVLAENRAARKWPARKP</sequence>
<evidence type="ECO:0000313" key="2">
    <source>
        <dbReference type="EMBL" id="MDC0744748.1"/>
    </source>
</evidence>
<dbReference type="Proteomes" id="UP001221411">
    <property type="component" value="Unassembled WGS sequence"/>
</dbReference>
<organism evidence="2 3">
    <name type="scientific">Polyangium mundeleinium</name>
    <dbReference type="NCBI Taxonomy" id="2995306"/>
    <lineage>
        <taxon>Bacteria</taxon>
        <taxon>Pseudomonadati</taxon>
        <taxon>Myxococcota</taxon>
        <taxon>Polyangia</taxon>
        <taxon>Polyangiales</taxon>
        <taxon>Polyangiaceae</taxon>
        <taxon>Polyangium</taxon>
    </lineage>
</organism>
<evidence type="ECO:0000313" key="3">
    <source>
        <dbReference type="Proteomes" id="UP001221411"/>
    </source>
</evidence>
<feature type="region of interest" description="Disordered" evidence="1">
    <location>
        <begin position="216"/>
        <end position="240"/>
    </location>
</feature>